<dbReference type="Proteomes" id="UP000245056">
    <property type="component" value="Unassembled WGS sequence"/>
</dbReference>
<proteinExistence type="predicted"/>
<name>A0A2U2D6U3_9PSED</name>
<sequence>MSDVEINCYAMDVIAAITGDLNESKYKKLGGKLSVVWSEEKKFNAQAPLSSVFSDPPDHKIIINYELVRQLYRDAENFIEFTQDRRTITLIAKFPADFMSLPLLPDEFTKENCIKNMFLASLTWIYFHELAHLNQEHGVVRADGDAMLGMSYADELEIDIPEKIQGREALLYHTTELAADAEATTRCISELLRHFADPKRVNKTHAESDLIAASYLLLCGLSCVFYRFNGGVFKVAEDYPSGTHPNSIFRLELIIPRIYETLELLCKGLGYKATRKELLKFTKQAADLGALFTHFHLSHGKVDISTLVVRGLLGRGEYNRYMQKIVGAWDEVEVTIRKNTRYPVEPAFLTFTEQYRKFIFGAR</sequence>
<dbReference type="AlphaFoldDB" id="A0A2U2D6U3"/>
<comment type="caution">
    <text evidence="1">The sequence shown here is derived from an EMBL/GenBank/DDBJ whole genome shotgun (WGS) entry which is preliminary data.</text>
</comment>
<organism evidence="1 2">
    <name type="scientific">Pseudomonas prosekii</name>
    <dbReference type="NCBI Taxonomy" id="1148509"/>
    <lineage>
        <taxon>Bacteria</taxon>
        <taxon>Pseudomonadati</taxon>
        <taxon>Pseudomonadota</taxon>
        <taxon>Gammaproteobacteria</taxon>
        <taxon>Pseudomonadales</taxon>
        <taxon>Pseudomonadaceae</taxon>
        <taxon>Pseudomonas</taxon>
    </lineage>
</organism>
<evidence type="ECO:0000313" key="1">
    <source>
        <dbReference type="EMBL" id="PWE43684.1"/>
    </source>
</evidence>
<protein>
    <recommendedName>
        <fullName evidence="3">Peptidase U49</fullName>
    </recommendedName>
</protein>
<dbReference type="RefSeq" id="WP_109521220.1">
    <property type="nucleotide sequence ID" value="NZ_QFAW01000019.1"/>
</dbReference>
<dbReference type="EMBL" id="QFAW01000019">
    <property type="protein sequence ID" value="PWE43684.1"/>
    <property type="molecule type" value="Genomic_DNA"/>
</dbReference>
<reference evidence="1 2" key="1">
    <citation type="submission" date="2018-05" db="EMBL/GenBank/DDBJ databases">
        <title>Genome sequences of two Antarctic strains of Pseudomonas prosekii: insights into adaptation to extreme conditions.</title>
        <authorList>
            <person name="Snopkova K."/>
            <person name="Dufkova K."/>
            <person name="Cejkova D."/>
            <person name="Sedlacek I."/>
            <person name="Smajs D."/>
        </authorList>
    </citation>
    <scope>NUCLEOTIDE SEQUENCE [LARGE SCALE GENOMIC DNA]</scope>
    <source>
        <strain evidence="1 2">P2673</strain>
    </source>
</reference>
<evidence type="ECO:0000313" key="2">
    <source>
        <dbReference type="Proteomes" id="UP000245056"/>
    </source>
</evidence>
<dbReference type="OrthoDB" id="9155073at2"/>
<gene>
    <name evidence="1" type="ORF">C9I49_15370</name>
</gene>
<accession>A0A2U2D6U3</accession>
<evidence type="ECO:0008006" key="3">
    <source>
        <dbReference type="Google" id="ProtNLM"/>
    </source>
</evidence>